<dbReference type="InterPro" id="IPR025724">
    <property type="entry name" value="GAG-pre-integrase_dom"/>
</dbReference>
<evidence type="ECO:0000313" key="7">
    <source>
        <dbReference type="EMBL" id="KAK2966230.1"/>
    </source>
</evidence>
<feature type="domain" description="GAG-pre-integrase" evidence="6">
    <location>
        <begin position="198"/>
        <end position="267"/>
    </location>
</feature>
<feature type="compositionally biased region" description="Acidic residues" evidence="5">
    <location>
        <begin position="290"/>
        <end position="305"/>
    </location>
</feature>
<organism evidence="7 8">
    <name type="scientific">Escallonia rubra</name>
    <dbReference type="NCBI Taxonomy" id="112253"/>
    <lineage>
        <taxon>Eukaryota</taxon>
        <taxon>Viridiplantae</taxon>
        <taxon>Streptophyta</taxon>
        <taxon>Embryophyta</taxon>
        <taxon>Tracheophyta</taxon>
        <taxon>Spermatophyta</taxon>
        <taxon>Magnoliopsida</taxon>
        <taxon>eudicotyledons</taxon>
        <taxon>Gunneridae</taxon>
        <taxon>Pentapetalae</taxon>
        <taxon>asterids</taxon>
        <taxon>campanulids</taxon>
        <taxon>Escalloniales</taxon>
        <taxon>Escalloniaceae</taxon>
        <taxon>Escallonia</taxon>
    </lineage>
</organism>
<keyword evidence="8" id="KW-1185">Reference proteome</keyword>
<dbReference type="GO" id="GO:0003887">
    <property type="term" value="F:DNA-directed DNA polymerase activity"/>
    <property type="evidence" value="ECO:0007669"/>
    <property type="project" value="UniProtKB-KW"/>
</dbReference>
<keyword evidence="4" id="KW-0239">DNA-directed DNA polymerase</keyword>
<dbReference type="Pfam" id="PF13976">
    <property type="entry name" value="gag_pre-integrs"/>
    <property type="match status" value="1"/>
</dbReference>
<dbReference type="Gene3D" id="1.10.132.60">
    <property type="entry name" value="DNA polymerase family B, C-terminal domain"/>
    <property type="match status" value="1"/>
</dbReference>
<accession>A0AA88QNJ3</accession>
<dbReference type="EMBL" id="JAVXUO010003142">
    <property type="protein sequence ID" value="KAK2966230.1"/>
    <property type="molecule type" value="Genomic_DNA"/>
</dbReference>
<evidence type="ECO:0000256" key="3">
    <source>
        <dbReference type="ARBA" id="ARBA00022695"/>
    </source>
</evidence>
<dbReference type="Proteomes" id="UP001187471">
    <property type="component" value="Unassembled WGS sequence"/>
</dbReference>
<evidence type="ECO:0000313" key="8">
    <source>
        <dbReference type="Proteomes" id="UP001187471"/>
    </source>
</evidence>
<name>A0AA88QNJ3_9ASTE</name>
<keyword evidence="2" id="KW-0808">Transferase</keyword>
<reference evidence="7" key="1">
    <citation type="submission" date="2022-12" db="EMBL/GenBank/DDBJ databases">
        <title>Draft genome assemblies for two species of Escallonia (Escalloniales).</title>
        <authorList>
            <person name="Chanderbali A."/>
            <person name="Dervinis C."/>
            <person name="Anghel I."/>
            <person name="Soltis D."/>
            <person name="Soltis P."/>
            <person name="Zapata F."/>
        </authorList>
    </citation>
    <scope>NUCLEOTIDE SEQUENCE</scope>
    <source>
        <strain evidence="7">UCBG92.1500</strain>
        <tissue evidence="7">Leaf</tissue>
    </source>
</reference>
<dbReference type="EC" id="2.7.7.7" evidence="1"/>
<gene>
    <name evidence="7" type="ORF">RJ640_008213</name>
</gene>
<dbReference type="AlphaFoldDB" id="A0AA88QNJ3"/>
<evidence type="ECO:0000259" key="6">
    <source>
        <dbReference type="Pfam" id="PF13976"/>
    </source>
</evidence>
<dbReference type="InterPro" id="IPR042087">
    <property type="entry name" value="DNA_pol_B_thumb"/>
</dbReference>
<evidence type="ECO:0000256" key="2">
    <source>
        <dbReference type="ARBA" id="ARBA00022679"/>
    </source>
</evidence>
<sequence length="610" mass="67660">MAEHGEGYPCVARIAQAFFLGNKPELMDQDDWEELQVKAVSTIRLNLAPKVKYQLRMDEGPDLGDHIFEFNRLVSQLSSIDVKLEEEAQAILLLSSLPKSYETLKTMLLIKKETLLVNDAMSALLDSSKVNGIGAIKIKMFDGIVRTLGDVRYIPDLKKNLISLGTLDSIDCSISLKSGVMKVSKGAMVIMKGQKTENLYKLVGNTVIGGVSVSTHAGSSNDNSELWHKRLGHLSEGSMLELHKRKLLQGVKSCKLDFCKFCVFGKQKRVSFKAASHTKLDELRTKSADESTDGSTDEQSLEDLDEHPSDSWNLVKDREPCTKKPNQSRMLVTSITRQFNAFRSVLTNSEMLLLLQMSGIEYLMSLLKLQRAYERSEDPIYVLENNIPIDPQYYLENQISKIGHSVHTARVEKQNSTAEQLAMSGWELNESRYGRYSPDQVNSPEKSHELIEESFQNLSSVEVESKKLHSNCHNRRTCIVGANVAAAHANAVVAADQGPSQTVNIEPNRVQMRKLPEVPEHQSQPVKVGGVKVDTVPFSQGTRKFVSLSTLQTATQKSDRLRKCAELKAAAKEKFGRKNQAEVESAAVDKAVAAKDKAAKGEAAKGKAAR</sequence>
<feature type="region of interest" description="Disordered" evidence="5">
    <location>
        <begin position="284"/>
        <end position="325"/>
    </location>
</feature>
<comment type="caution">
    <text evidence="7">The sequence shown here is derived from an EMBL/GenBank/DDBJ whole genome shotgun (WGS) entry which is preliminary data.</text>
</comment>
<evidence type="ECO:0000256" key="4">
    <source>
        <dbReference type="ARBA" id="ARBA00022932"/>
    </source>
</evidence>
<protein>
    <recommendedName>
        <fullName evidence="1">DNA-directed DNA polymerase</fullName>
        <ecNumber evidence="1">2.7.7.7</ecNumber>
    </recommendedName>
</protein>
<dbReference type="Pfam" id="PF14223">
    <property type="entry name" value="Retrotran_gag_2"/>
    <property type="match status" value="1"/>
</dbReference>
<proteinExistence type="predicted"/>
<keyword evidence="3" id="KW-0548">Nucleotidyltransferase</keyword>
<evidence type="ECO:0000256" key="1">
    <source>
        <dbReference type="ARBA" id="ARBA00012417"/>
    </source>
</evidence>
<evidence type="ECO:0000256" key="5">
    <source>
        <dbReference type="SAM" id="MobiDB-lite"/>
    </source>
</evidence>